<dbReference type="Gene3D" id="2.40.10.220">
    <property type="entry name" value="predicted glycosyltransferase like domains"/>
    <property type="match status" value="1"/>
</dbReference>
<sequence length="165" mass="18360">MRKNVGHTVTICFQVVEEINEALQDRATLENRDVNELIVKAIENYLGVKASNRRAHDRTVVNLSAVARPISEEVGTAILPGKVRDVSVGGLKLQCDYAPKDLMRIIGVGHHVEIIFTVPERQYPVCFTCEVKHVFEKDVSELGCAFIKSTGDSLDVLKEILQFSP</sequence>
<dbReference type="GO" id="GO:0035438">
    <property type="term" value="F:cyclic-di-GMP binding"/>
    <property type="evidence" value="ECO:0007669"/>
    <property type="project" value="InterPro"/>
</dbReference>
<reference evidence="2 3" key="1">
    <citation type="journal article" date="2013" name="PLoS ONE">
        <title>The first genomic and proteomic characterization of a deep-sea sulfate reducer: insights into the piezophilic lifestyle of Desulfovibrio piezophilus.</title>
        <authorList>
            <person name="Pradel N."/>
            <person name="Ji B."/>
            <person name="Gimenez G."/>
            <person name="Talla E."/>
            <person name="Lenoble P."/>
            <person name="Garel M."/>
            <person name="Tamburini C."/>
            <person name="Fourquet P."/>
            <person name="Lebrun R."/>
            <person name="Bertin P."/>
            <person name="Denis Y."/>
            <person name="Pophillat M."/>
            <person name="Barbe V."/>
            <person name="Ollivier B."/>
            <person name="Dolla A."/>
        </authorList>
    </citation>
    <scope>NUCLEOTIDE SEQUENCE [LARGE SCALE GENOMIC DNA]</scope>
    <source>
        <strain evidence="3">DSM 10523 / SB164P1</strain>
    </source>
</reference>
<evidence type="ECO:0000259" key="1">
    <source>
        <dbReference type="Pfam" id="PF07238"/>
    </source>
</evidence>
<dbReference type="EMBL" id="FO203427">
    <property type="protein sequence ID" value="CCH50115.1"/>
    <property type="molecule type" value="Genomic_DNA"/>
</dbReference>
<evidence type="ECO:0000313" key="2">
    <source>
        <dbReference type="EMBL" id="CCH50115.1"/>
    </source>
</evidence>
<dbReference type="PATRIC" id="fig|879567.3.peg.3103"/>
<name>M1WN18_PSEP2</name>
<dbReference type="STRING" id="1322246.BN4_20053"/>
<organism evidence="2 3">
    <name type="scientific">Pseudodesulfovibrio piezophilus (strain DSM 21447 / JCM 15486 / C1TLV30)</name>
    <name type="common">Desulfovibrio piezophilus</name>
    <dbReference type="NCBI Taxonomy" id="1322246"/>
    <lineage>
        <taxon>Bacteria</taxon>
        <taxon>Pseudomonadati</taxon>
        <taxon>Thermodesulfobacteriota</taxon>
        <taxon>Desulfovibrionia</taxon>
        <taxon>Desulfovibrionales</taxon>
        <taxon>Desulfovibrionaceae</taxon>
    </lineage>
</organism>
<dbReference type="HOGENOM" id="CLU_1608207_0_0_7"/>
<proteinExistence type="predicted"/>
<keyword evidence="3" id="KW-1185">Reference proteome</keyword>
<evidence type="ECO:0000313" key="3">
    <source>
        <dbReference type="Proteomes" id="UP000011724"/>
    </source>
</evidence>
<dbReference type="KEGG" id="dpi:BN4_20053"/>
<feature type="domain" description="PilZ" evidence="1">
    <location>
        <begin position="52"/>
        <end position="161"/>
    </location>
</feature>
<accession>M1WN18</accession>
<dbReference type="Pfam" id="PF07238">
    <property type="entry name" value="PilZ"/>
    <property type="match status" value="1"/>
</dbReference>
<dbReference type="InterPro" id="IPR009875">
    <property type="entry name" value="PilZ_domain"/>
</dbReference>
<dbReference type="SUPFAM" id="SSF141371">
    <property type="entry name" value="PilZ domain-like"/>
    <property type="match status" value="1"/>
</dbReference>
<dbReference type="Proteomes" id="UP000011724">
    <property type="component" value="Chromosome"/>
</dbReference>
<protein>
    <recommendedName>
        <fullName evidence="1">PilZ domain-containing protein</fullName>
    </recommendedName>
</protein>
<dbReference type="AlphaFoldDB" id="M1WN18"/>
<gene>
    <name evidence="2" type="ordered locus">BN4_20053</name>
</gene>
<reference evidence="3" key="2">
    <citation type="journal article" date="2013" name="Stand. Genomic Sci.">
        <title>Complete genome sequence of Desulfocapsa sulfexigens, a marine deltaproteobacterium specialized in disproportionating inorganic sulfur compounds.</title>
        <authorList>
            <person name="Finster K.W."/>
            <person name="Kjeldsen K.U."/>
            <person name="Kube M."/>
            <person name="Reinhardt R."/>
            <person name="Mussmann M."/>
            <person name="Amann R."/>
            <person name="Schreiber L."/>
        </authorList>
    </citation>
    <scope>NUCLEOTIDE SEQUENCE [LARGE SCALE GENOMIC DNA]</scope>
    <source>
        <strain evidence="3">DSM 10523 / SB164P1</strain>
    </source>
</reference>